<proteinExistence type="predicted"/>
<dbReference type="InterPro" id="IPR002165">
    <property type="entry name" value="Plexin_repeat"/>
</dbReference>
<evidence type="ECO:0000256" key="11">
    <source>
        <dbReference type="SAM" id="Phobius"/>
    </source>
</evidence>
<dbReference type="InterPro" id="IPR027231">
    <property type="entry name" value="Semaphorin"/>
</dbReference>
<accession>A0A7M7M4E2</accession>
<dbReference type="SMART" id="SM00630">
    <property type="entry name" value="Sema"/>
    <property type="match status" value="1"/>
</dbReference>
<keyword evidence="3" id="KW-0677">Repeat</keyword>
<dbReference type="PRINTS" id="PR01705">
    <property type="entry name" value="TSP1REPEAT"/>
</dbReference>
<dbReference type="Pfam" id="PF01437">
    <property type="entry name" value="PSI"/>
    <property type="match status" value="1"/>
</dbReference>
<dbReference type="PROSITE" id="PS50092">
    <property type="entry name" value="TSP1"/>
    <property type="match status" value="4"/>
</dbReference>
<dbReference type="InParanoid" id="A0A7M7M4E2"/>
<dbReference type="GO" id="GO:0005886">
    <property type="term" value="C:plasma membrane"/>
    <property type="evidence" value="ECO:0007669"/>
    <property type="project" value="TreeGrafter"/>
</dbReference>
<evidence type="ECO:0000259" key="13">
    <source>
        <dbReference type="PROSITE" id="PS51004"/>
    </source>
</evidence>
<keyword evidence="6 11" id="KW-1133">Transmembrane helix</keyword>
<keyword evidence="15" id="KW-1185">Reference proteome</keyword>
<dbReference type="Gene3D" id="3.30.1680.10">
    <property type="entry name" value="ligand-binding face of the semaphorins, domain 2"/>
    <property type="match status" value="1"/>
</dbReference>
<dbReference type="SUPFAM" id="SSF82895">
    <property type="entry name" value="TSP-1 type 1 repeat"/>
    <property type="match status" value="4"/>
</dbReference>
<dbReference type="InterPro" id="IPR001627">
    <property type="entry name" value="Semap_dom"/>
</dbReference>
<dbReference type="InterPro" id="IPR015943">
    <property type="entry name" value="WD40/YVTN_repeat-like_dom_sf"/>
</dbReference>
<dbReference type="GeneID" id="111244842"/>
<comment type="caution">
    <text evidence="10">Lacks conserved residue(s) required for the propagation of feature annotation.</text>
</comment>
<evidence type="ECO:0000256" key="1">
    <source>
        <dbReference type="ARBA" id="ARBA00004167"/>
    </source>
</evidence>
<dbReference type="Pfam" id="PF23260">
    <property type="entry name" value="TSP1_2"/>
    <property type="match status" value="1"/>
</dbReference>
<name>A0A7M7M4E2_VARDE</name>
<dbReference type="Pfam" id="PF00090">
    <property type="entry name" value="TSP_1"/>
    <property type="match status" value="3"/>
</dbReference>
<dbReference type="FunFam" id="2.20.100.10:FF:000001">
    <property type="entry name" value="semaphorin-5A isoform X1"/>
    <property type="match status" value="1"/>
</dbReference>
<keyword evidence="7 11" id="KW-0472">Membrane</keyword>
<dbReference type="AlphaFoldDB" id="A0A7M7M4E2"/>
<evidence type="ECO:0000256" key="5">
    <source>
        <dbReference type="ARBA" id="ARBA00022902"/>
    </source>
</evidence>
<dbReference type="Proteomes" id="UP000594260">
    <property type="component" value="Unplaced"/>
</dbReference>
<evidence type="ECO:0000256" key="8">
    <source>
        <dbReference type="ARBA" id="ARBA00023157"/>
    </source>
</evidence>
<dbReference type="RefSeq" id="XP_022648069.1">
    <property type="nucleotide sequence ID" value="XM_022792334.1"/>
</dbReference>
<evidence type="ECO:0000256" key="7">
    <source>
        <dbReference type="ARBA" id="ARBA00023136"/>
    </source>
</evidence>
<dbReference type="InterPro" id="IPR036352">
    <property type="entry name" value="Semap_dom_sf"/>
</dbReference>
<dbReference type="PANTHER" id="PTHR11036:SF79">
    <property type="entry name" value="SEMAPHORIN 5C, ISOFORM A"/>
    <property type="match status" value="1"/>
</dbReference>
<feature type="signal peptide" evidence="12">
    <location>
        <begin position="1"/>
        <end position="23"/>
    </location>
</feature>
<dbReference type="GO" id="GO:0007411">
    <property type="term" value="P:axon guidance"/>
    <property type="evidence" value="ECO:0007669"/>
    <property type="project" value="TreeGrafter"/>
</dbReference>
<dbReference type="EnsemblMetazoa" id="XM_022792334">
    <property type="protein sequence ID" value="XP_022648069"/>
    <property type="gene ID" value="LOC111244842"/>
</dbReference>
<evidence type="ECO:0000256" key="9">
    <source>
        <dbReference type="ARBA" id="ARBA00023180"/>
    </source>
</evidence>
<protein>
    <recommendedName>
        <fullName evidence="13">Sema domain-containing protein</fullName>
    </recommendedName>
</protein>
<dbReference type="FunFam" id="2.20.100.10:FF:000021">
    <property type="entry name" value="semaphorin-5B isoform X1"/>
    <property type="match status" value="1"/>
</dbReference>
<evidence type="ECO:0000256" key="3">
    <source>
        <dbReference type="ARBA" id="ARBA00022737"/>
    </source>
</evidence>
<sequence length="1025" mass="114353">MKPTSSALHLIRFLLSWLLPSCAYTSSVVNVHYIEQNIIRFAHEGAENFSQLLFDENNQQLIAGGREFIFRLSLDDLMPLESHEWVSSNKTIEQCILKGQTALNCRNYITILHKNNGSILACGTNAFSPLCRRYSPHDLSFVLSEETGITKSPYYPIANITSHITADDNLFLGGPIDFVGNDFAFLRTGTTGPLLRTTQNDQKYLNRPQFIASFEIGSFIYFFFRESALEYMRCGQAVYSRVGRVCKNDSGSSIMKHTWTTFLKARLSCSLPGNIPFDFNEAQSVAYLSSLKTFYISFTTPDNSIYGTAVCSYTLNDIEAAFKGPLTGAMNDFQRGRTAPARFECNINDELTSDEMIDVKRFQQTFDVVRNARTMPLYHSNLERLVHLQADEVWTSYQTSVRVIFVVTLEGTLKKIVHYPTTDVTCVVEEAHLFRDGEKLNRLLLVKEKHALFAATDRDILRIPLSFCGQYESRETCVDSGDPYCGWDSREERCSTAPNDNVLDAFWAQGHVCPIRETPVAVNGSWGRWSSWRECGLAGAPAGELCKCRQRKCDSPAPSNGGTNCVGHNVHVVNCTRHGGWTDWTEWSACSAQCGPGFQHRSRTCSNPQPAFGGHDCIGTALEERGCPDNPICHPSVAVQIPKEVTHWNEWGEWSACSSPCGGGFQVRRRQCGTAMKTRECDLGCSKEYRSCNNHECPEVKSAPEWGEWHIVSPVSTTIVAGGSQRENRNGSLSTNPSTSAVSWLARRFRYQCIARVPYATSIRLVFSKNERSCQNHVDCYTSWAAHQETSENGSLWSTWSAWSPCSVSCGGGVQRRERVCNNRGHGNSGCSGLSIQEQQCNQEPCPIEGWSEWTPWSRCDNLSGEQQRKRQCIAKEQWRCLANVHTRESRSCLNDENVIASASIESQCIGVGLLTFTMAVILAYVSGLATIVLVVRTYNKRHQEEVLISGASGSLCNSIQGIHVPKHLASQPLVQAESNTYVPSSAFKGQFDVLNSQTASPVKVTATIKRSSTFRAQIEDDQNF</sequence>
<reference evidence="14" key="1">
    <citation type="submission" date="2021-01" db="UniProtKB">
        <authorList>
            <consortium name="EnsemblMetazoa"/>
        </authorList>
    </citation>
    <scope>IDENTIFICATION</scope>
</reference>
<evidence type="ECO:0000313" key="15">
    <source>
        <dbReference type="Proteomes" id="UP000594260"/>
    </source>
</evidence>
<dbReference type="SUPFAM" id="SSF101912">
    <property type="entry name" value="Sema domain"/>
    <property type="match status" value="1"/>
</dbReference>
<dbReference type="OrthoDB" id="9988752at2759"/>
<dbReference type="OMA" id="EWKATRP"/>
<dbReference type="InterPro" id="IPR036383">
    <property type="entry name" value="TSP1_rpt_sf"/>
</dbReference>
<dbReference type="InterPro" id="IPR000884">
    <property type="entry name" value="TSP1_rpt"/>
</dbReference>
<dbReference type="FunCoup" id="A0A7M7M4E2">
    <property type="interactions" value="224"/>
</dbReference>
<dbReference type="PANTHER" id="PTHR11036">
    <property type="entry name" value="SEMAPHORIN"/>
    <property type="match status" value="1"/>
</dbReference>
<feature type="transmembrane region" description="Helical" evidence="11">
    <location>
        <begin position="910"/>
        <end position="936"/>
    </location>
</feature>
<evidence type="ECO:0000256" key="10">
    <source>
        <dbReference type="PROSITE-ProRule" id="PRU00352"/>
    </source>
</evidence>
<keyword evidence="12" id="KW-0732">Signal</keyword>
<comment type="subcellular location">
    <subcellularLocation>
        <location evidence="1">Membrane</location>
        <topology evidence="1">Single-pass membrane protein</topology>
    </subcellularLocation>
</comment>
<keyword evidence="4" id="KW-0221">Differentiation</keyword>
<dbReference type="SUPFAM" id="SSF103575">
    <property type="entry name" value="Plexin repeat"/>
    <property type="match status" value="1"/>
</dbReference>
<dbReference type="GO" id="GO:0071526">
    <property type="term" value="P:semaphorin-plexin signaling pathway"/>
    <property type="evidence" value="ECO:0007669"/>
    <property type="project" value="TreeGrafter"/>
</dbReference>
<dbReference type="SMART" id="SM00209">
    <property type="entry name" value="TSP1"/>
    <property type="match status" value="4"/>
</dbReference>
<feature type="chain" id="PRO_5029724010" description="Sema domain-containing protein" evidence="12">
    <location>
        <begin position="24"/>
        <end position="1025"/>
    </location>
</feature>
<evidence type="ECO:0000256" key="4">
    <source>
        <dbReference type="ARBA" id="ARBA00022782"/>
    </source>
</evidence>
<organism evidence="14 15">
    <name type="scientific">Varroa destructor</name>
    <name type="common">Honeybee mite</name>
    <dbReference type="NCBI Taxonomy" id="109461"/>
    <lineage>
        <taxon>Eukaryota</taxon>
        <taxon>Metazoa</taxon>
        <taxon>Ecdysozoa</taxon>
        <taxon>Arthropoda</taxon>
        <taxon>Chelicerata</taxon>
        <taxon>Arachnida</taxon>
        <taxon>Acari</taxon>
        <taxon>Parasitiformes</taxon>
        <taxon>Mesostigmata</taxon>
        <taxon>Gamasina</taxon>
        <taxon>Dermanyssoidea</taxon>
        <taxon>Varroidae</taxon>
        <taxon>Varroa</taxon>
    </lineage>
</organism>
<dbReference type="GO" id="GO:0030335">
    <property type="term" value="P:positive regulation of cell migration"/>
    <property type="evidence" value="ECO:0007669"/>
    <property type="project" value="TreeGrafter"/>
</dbReference>
<dbReference type="GO" id="GO:0030215">
    <property type="term" value="F:semaphorin receptor binding"/>
    <property type="evidence" value="ECO:0007669"/>
    <property type="project" value="InterPro"/>
</dbReference>
<evidence type="ECO:0000256" key="12">
    <source>
        <dbReference type="SAM" id="SignalP"/>
    </source>
</evidence>
<keyword evidence="9" id="KW-0325">Glycoprotein</keyword>
<dbReference type="KEGG" id="vde:111244842"/>
<dbReference type="InterPro" id="IPR057563">
    <property type="entry name" value="Sema5A/B-like_TSP-1"/>
</dbReference>
<keyword evidence="8" id="KW-1015">Disulfide bond</keyword>
<dbReference type="PROSITE" id="PS51004">
    <property type="entry name" value="SEMA"/>
    <property type="match status" value="1"/>
</dbReference>
<dbReference type="SMART" id="SM00423">
    <property type="entry name" value="PSI"/>
    <property type="match status" value="1"/>
</dbReference>
<keyword evidence="2 11" id="KW-0812">Transmembrane</keyword>
<keyword evidence="5" id="KW-0524">Neurogenesis</keyword>
<feature type="domain" description="Sema" evidence="13">
    <location>
        <begin position="21"/>
        <end position="465"/>
    </location>
</feature>
<dbReference type="Gene3D" id="2.130.10.10">
    <property type="entry name" value="YVTN repeat-like/Quinoprotein amine dehydrogenase"/>
    <property type="match status" value="1"/>
</dbReference>
<dbReference type="GO" id="GO:0045499">
    <property type="term" value="F:chemorepellent activity"/>
    <property type="evidence" value="ECO:0007669"/>
    <property type="project" value="TreeGrafter"/>
</dbReference>
<evidence type="ECO:0000256" key="2">
    <source>
        <dbReference type="ARBA" id="ARBA00022692"/>
    </source>
</evidence>
<dbReference type="Gene3D" id="2.20.100.10">
    <property type="entry name" value="Thrombospondin type-1 (TSP1) repeat"/>
    <property type="match status" value="4"/>
</dbReference>
<dbReference type="FunFam" id="2.20.100.10:FF:000007">
    <property type="entry name" value="Thrombospondin 1"/>
    <property type="match status" value="1"/>
</dbReference>
<dbReference type="InterPro" id="IPR016201">
    <property type="entry name" value="PSI"/>
</dbReference>
<evidence type="ECO:0000313" key="14">
    <source>
        <dbReference type="EnsemblMetazoa" id="XP_022648069"/>
    </source>
</evidence>
<evidence type="ECO:0000256" key="6">
    <source>
        <dbReference type="ARBA" id="ARBA00022989"/>
    </source>
</evidence>
<dbReference type="Pfam" id="PF01403">
    <property type="entry name" value="Sema"/>
    <property type="match status" value="1"/>
</dbReference>